<dbReference type="Proteomes" id="UP001189180">
    <property type="component" value="Unassembled WGS sequence"/>
</dbReference>
<keyword evidence="2" id="KW-1185">Reference proteome</keyword>
<proteinExistence type="predicted"/>
<evidence type="ECO:0000313" key="2">
    <source>
        <dbReference type="Proteomes" id="UP001189180"/>
    </source>
</evidence>
<name>A0ABC9HIB1_FASHE</name>
<accession>A0ABC9HIB1</accession>
<evidence type="ECO:0000313" key="1">
    <source>
        <dbReference type="EMBL" id="CAM0512487.1"/>
    </source>
</evidence>
<gene>
    <name evidence="1" type="ORF">FHB240107_LOCUS8625</name>
</gene>
<organism evidence="1 2">
    <name type="scientific">Fasciola hepatica</name>
    <name type="common">Liver fluke</name>
    <dbReference type="NCBI Taxonomy" id="6192"/>
    <lineage>
        <taxon>Eukaryota</taxon>
        <taxon>Metazoa</taxon>
        <taxon>Spiralia</taxon>
        <taxon>Lophotrochozoa</taxon>
        <taxon>Platyhelminthes</taxon>
        <taxon>Trematoda</taxon>
        <taxon>Digenea</taxon>
        <taxon>Plagiorchiida</taxon>
        <taxon>Echinostomata</taxon>
        <taxon>Echinostomatoidea</taxon>
        <taxon>Fasciolidae</taxon>
        <taxon>Fasciola</taxon>
    </lineage>
</organism>
<sequence>MEYLAFEGLSKVNREGNVPAQTDHRLDCVAQIEKWNNRQTSDVNELITFREVIHSSLREGDLPLKRFTCGRGGSKKQLSIETLSRIGLGHIAEKSSLLKDISWSLCEETYTG</sequence>
<protein>
    <submittedName>
        <fullName evidence="1">Uncharacterized protein</fullName>
    </submittedName>
</protein>
<dbReference type="AlphaFoldDB" id="A0ABC9HIB1"/>
<reference evidence="1 2" key="1">
    <citation type="submission" date="2024-08" db="EMBL/GenBank/DDBJ databases">
        <authorList>
            <person name="Paterson S."/>
        </authorList>
    </citation>
    <scope>NUCLEOTIDE SEQUENCE [LARGE SCALE GENOMIC DNA]</scope>
</reference>
<comment type="caution">
    <text evidence="1">The sequence shown here is derived from an EMBL/GenBank/DDBJ whole genome shotgun (WGS) entry which is preliminary data.</text>
</comment>
<dbReference type="EMBL" id="CANUEZ050000216">
    <property type="protein sequence ID" value="CAM0512487.1"/>
    <property type="molecule type" value="Genomic_DNA"/>
</dbReference>